<dbReference type="EMBL" id="FTOM01000003">
    <property type="protein sequence ID" value="SIS73949.1"/>
    <property type="molecule type" value="Genomic_DNA"/>
</dbReference>
<dbReference type="Proteomes" id="UP000186098">
    <property type="component" value="Unassembled WGS sequence"/>
</dbReference>
<reference evidence="3" key="1">
    <citation type="submission" date="2017-01" db="EMBL/GenBank/DDBJ databases">
        <authorList>
            <person name="Varghese N."/>
            <person name="Submissions S."/>
        </authorList>
    </citation>
    <scope>NUCLEOTIDE SEQUENCE [LARGE SCALE GENOMIC DNA]</scope>
    <source>
        <strain evidence="3">DSM 18714</strain>
    </source>
</reference>
<evidence type="ECO:0000313" key="3">
    <source>
        <dbReference type="Proteomes" id="UP000186098"/>
    </source>
</evidence>
<protein>
    <recommendedName>
        <fullName evidence="1">RelA/SpoT domain-containing protein</fullName>
    </recommendedName>
</protein>
<dbReference type="InterPro" id="IPR043519">
    <property type="entry name" value="NT_sf"/>
</dbReference>
<feature type="domain" description="RelA/SpoT" evidence="1">
    <location>
        <begin position="49"/>
        <end position="183"/>
    </location>
</feature>
<organism evidence="2 3">
    <name type="scientific">Phaeovulum vinaykumarii</name>
    <dbReference type="NCBI Taxonomy" id="407234"/>
    <lineage>
        <taxon>Bacteria</taxon>
        <taxon>Pseudomonadati</taxon>
        <taxon>Pseudomonadota</taxon>
        <taxon>Alphaproteobacteria</taxon>
        <taxon>Rhodobacterales</taxon>
        <taxon>Paracoccaceae</taxon>
        <taxon>Phaeovulum</taxon>
    </lineage>
</organism>
<dbReference type="SMART" id="SM00954">
    <property type="entry name" value="RelA_SpoT"/>
    <property type="match status" value="1"/>
</dbReference>
<dbReference type="OrthoDB" id="9801824at2"/>
<dbReference type="PANTHER" id="PTHR41773">
    <property type="entry name" value="GTP PYROPHOSPHATASE-RELATED"/>
    <property type="match status" value="1"/>
</dbReference>
<name>A0A1N7LJH6_9RHOB</name>
<evidence type="ECO:0000313" key="2">
    <source>
        <dbReference type="EMBL" id="SIS73949.1"/>
    </source>
</evidence>
<dbReference type="CDD" id="cd05399">
    <property type="entry name" value="NT_Rel-Spo_like"/>
    <property type="match status" value="1"/>
</dbReference>
<keyword evidence="3" id="KW-1185">Reference proteome</keyword>
<dbReference type="AlphaFoldDB" id="A0A1N7LJH6"/>
<dbReference type="InterPro" id="IPR007685">
    <property type="entry name" value="RelA_SpoT"/>
</dbReference>
<gene>
    <name evidence="2" type="ORF">SAMN05421795_103123</name>
</gene>
<dbReference type="GO" id="GO:0015969">
    <property type="term" value="P:guanosine tetraphosphate metabolic process"/>
    <property type="evidence" value="ECO:0007669"/>
    <property type="project" value="InterPro"/>
</dbReference>
<evidence type="ECO:0000259" key="1">
    <source>
        <dbReference type="SMART" id="SM00954"/>
    </source>
</evidence>
<dbReference type="RefSeq" id="WP_076365175.1">
    <property type="nucleotide sequence ID" value="NZ_FTOM01000003.1"/>
</dbReference>
<dbReference type="Gene3D" id="3.30.460.10">
    <property type="entry name" value="Beta Polymerase, domain 2"/>
    <property type="match status" value="1"/>
</dbReference>
<proteinExistence type="predicted"/>
<dbReference type="SUPFAM" id="SSF81301">
    <property type="entry name" value="Nucleotidyltransferase"/>
    <property type="match status" value="1"/>
</dbReference>
<dbReference type="STRING" id="407234.SAMN05421795_103123"/>
<dbReference type="PANTHER" id="PTHR41773:SF1">
    <property type="entry name" value="RELA_SPOT DOMAIN-CONTAINING PROTEIN"/>
    <property type="match status" value="1"/>
</dbReference>
<sequence>MAFDENLIDLAVARFRRERDRYVKLADRVAQICREDICDANAIRAQVTGRVKSEKSLEGKLRRFHAAGEKSFSDVDDIFHQISDLAGVRIAAYQHEDCARIVAALQGKFELVGAPDAKDKNRNDPANYYRATHVQVKLSDKDLEIRLYDNLGDISCEVQVCTMMAHVWNEIEHDIGYKKDGDPSKDECHYLEQLGRTVRQGDLEISSLLKALDHRRAQGETQPFHDVHDFIARSRGLLGGKMTDISRESEQVFDMLRDLGITRAAELKTRSRAVIRTRWCTPFGTSTRILSKAGIG</sequence>
<accession>A0A1N7LJH6</accession>
<dbReference type="Pfam" id="PF04607">
    <property type="entry name" value="RelA_SpoT"/>
    <property type="match status" value="1"/>
</dbReference>